<feature type="domain" description="BOD1/SHG1" evidence="1">
    <location>
        <begin position="14"/>
        <end position="68"/>
    </location>
</feature>
<organism evidence="2 3">
    <name type="scientific">Thamnocephalis sphaerospora</name>
    <dbReference type="NCBI Taxonomy" id="78915"/>
    <lineage>
        <taxon>Eukaryota</taxon>
        <taxon>Fungi</taxon>
        <taxon>Fungi incertae sedis</taxon>
        <taxon>Zoopagomycota</taxon>
        <taxon>Zoopagomycotina</taxon>
        <taxon>Zoopagomycetes</taxon>
        <taxon>Zoopagales</taxon>
        <taxon>Sigmoideomycetaceae</taxon>
        <taxon>Thamnocephalis</taxon>
    </lineage>
</organism>
<evidence type="ECO:0000313" key="3">
    <source>
        <dbReference type="Proteomes" id="UP000271241"/>
    </source>
</evidence>
<name>A0A4P9XVN0_9FUNG</name>
<sequence>MSNLIGAAIRPEDLVEQVKQRGAFDRMRKQLLADFQEHEEGHLLLEQVDRVARELYNQSPHAPLSRAQFHRAVLDRLKQYVAAGSSGTRPSATFSTRATIRQKYERRRRTV</sequence>
<evidence type="ECO:0000259" key="1">
    <source>
        <dbReference type="Pfam" id="PF05205"/>
    </source>
</evidence>
<keyword evidence="3" id="KW-1185">Reference proteome</keyword>
<dbReference type="EMBL" id="KZ992459">
    <property type="protein sequence ID" value="RKP10318.1"/>
    <property type="molecule type" value="Genomic_DNA"/>
</dbReference>
<reference evidence="3" key="1">
    <citation type="journal article" date="2018" name="Nat. Microbiol.">
        <title>Leveraging single-cell genomics to expand the fungal tree of life.</title>
        <authorList>
            <person name="Ahrendt S.R."/>
            <person name="Quandt C.A."/>
            <person name="Ciobanu D."/>
            <person name="Clum A."/>
            <person name="Salamov A."/>
            <person name="Andreopoulos B."/>
            <person name="Cheng J.F."/>
            <person name="Woyke T."/>
            <person name="Pelin A."/>
            <person name="Henrissat B."/>
            <person name="Reynolds N.K."/>
            <person name="Benny G.L."/>
            <person name="Smith M.E."/>
            <person name="James T.Y."/>
            <person name="Grigoriev I.V."/>
        </authorList>
    </citation>
    <scope>NUCLEOTIDE SEQUENCE [LARGE SCALE GENOMIC DNA]</scope>
    <source>
        <strain evidence="3">RSA 1356</strain>
    </source>
</reference>
<dbReference type="InterPro" id="IPR055264">
    <property type="entry name" value="BOD1/SHG1_dom"/>
</dbReference>
<gene>
    <name evidence="2" type="ORF">THASP1DRAFT_21967</name>
</gene>
<dbReference type="Pfam" id="PF05205">
    <property type="entry name" value="COMPASS-Shg1"/>
    <property type="match status" value="1"/>
</dbReference>
<dbReference type="Proteomes" id="UP000271241">
    <property type="component" value="Unassembled WGS sequence"/>
</dbReference>
<evidence type="ECO:0000313" key="2">
    <source>
        <dbReference type="EMBL" id="RKP10318.1"/>
    </source>
</evidence>
<dbReference type="OrthoDB" id="5579731at2759"/>
<proteinExistence type="predicted"/>
<dbReference type="AlphaFoldDB" id="A0A4P9XVN0"/>
<protein>
    <recommendedName>
        <fullName evidence="1">BOD1/SHG1 domain-containing protein</fullName>
    </recommendedName>
</protein>
<accession>A0A4P9XVN0</accession>